<dbReference type="STRING" id="91928.A0A0D2BCF2"/>
<sequence length="687" mass="79642">MPGKPLGSLIQCYRFRKPNSPSCPALVRQYLTGFPTSHGSKHENSSAQSSLTATSPPLIDPRTSRAVNFHPINAHVQNSLDPQPWRSQPRDDSRFGKRPLDEQGAGEPILWEPSIPSNEYTNTRRRSYFFKKINLDRPKKFENTWAKLYRRLVLPYDNDLERARERAEAHRQTALSFIRYDDVEKLRAAWLEMSRDSRRKMMPYIFIGSLVDSARKTLLMLTMLPALPRDWRMRCECLAYLDLVHREEIDAHPDLQALFSKQIERVSRVETWPKLARMPLAFLTLLLRHNTIRRCEDIVEGVFNQMDSVSVSTLLGMVDHYTRTGNADRAVELLFLIPVDQHQEFQQGILDRVAKIIPLDTIVETDGVRNFQWIPKLMQLGVPMNAKIHNLIIERAITLGRPTVAWELYRFMERENIDVDARRHLVLLRDGFERNERDKLDTIMSAIHERKDLFDDPYLVAYMMHIIRVICRAERKLPTESSINHVLAVYDRAYSRESLTRLGLVEAVQEIHVSDQQLLQPKPGLLAFTIWAITLCQTDERQVSRLWHWILHMIKQGDTLLLEAAKHDALYNGFIHFYCGHPSTLSNAFGVVQEMVNLGHCSPSQRTWSELLYGTLRYGQEDLAQHIWRDMLSDDMRLNKPAWEFLLARFEQSAFVRELQDEAAESDGVNIVPLSDKPQYKPGTGST</sequence>
<evidence type="ECO:0000256" key="1">
    <source>
        <dbReference type="SAM" id="MobiDB-lite"/>
    </source>
</evidence>
<dbReference type="Gene3D" id="1.25.40.10">
    <property type="entry name" value="Tetratricopeptide repeat domain"/>
    <property type="match status" value="2"/>
</dbReference>
<organism evidence="2 3">
    <name type="scientific">Exophiala spinifera</name>
    <dbReference type="NCBI Taxonomy" id="91928"/>
    <lineage>
        <taxon>Eukaryota</taxon>
        <taxon>Fungi</taxon>
        <taxon>Dikarya</taxon>
        <taxon>Ascomycota</taxon>
        <taxon>Pezizomycotina</taxon>
        <taxon>Eurotiomycetes</taxon>
        <taxon>Chaetothyriomycetidae</taxon>
        <taxon>Chaetothyriales</taxon>
        <taxon>Herpotrichiellaceae</taxon>
        <taxon>Exophiala</taxon>
    </lineage>
</organism>
<dbReference type="OrthoDB" id="185373at2759"/>
<dbReference type="EMBL" id="KN847494">
    <property type="protein sequence ID" value="KIW16658.1"/>
    <property type="molecule type" value="Genomic_DNA"/>
</dbReference>
<accession>A0A0D2BCF2</accession>
<dbReference type="VEuPathDB" id="FungiDB:PV08_03846"/>
<proteinExistence type="predicted"/>
<keyword evidence="3" id="KW-1185">Reference proteome</keyword>
<evidence type="ECO:0000313" key="3">
    <source>
        <dbReference type="Proteomes" id="UP000053328"/>
    </source>
</evidence>
<dbReference type="AlphaFoldDB" id="A0A0D2BCF2"/>
<dbReference type="RefSeq" id="XP_016236874.1">
    <property type="nucleotide sequence ID" value="XM_016378197.1"/>
</dbReference>
<dbReference type="InterPro" id="IPR011990">
    <property type="entry name" value="TPR-like_helical_dom_sf"/>
</dbReference>
<feature type="compositionally biased region" description="Polar residues" evidence="1">
    <location>
        <begin position="45"/>
        <end position="55"/>
    </location>
</feature>
<reference evidence="2 3" key="1">
    <citation type="submission" date="2015-01" db="EMBL/GenBank/DDBJ databases">
        <title>The Genome Sequence of Exophiala spinifera CBS89968.</title>
        <authorList>
            <consortium name="The Broad Institute Genomics Platform"/>
            <person name="Cuomo C."/>
            <person name="de Hoog S."/>
            <person name="Gorbushina A."/>
            <person name="Stielow B."/>
            <person name="Teixiera M."/>
            <person name="Abouelleil A."/>
            <person name="Chapman S.B."/>
            <person name="Priest M."/>
            <person name="Young S.K."/>
            <person name="Wortman J."/>
            <person name="Nusbaum C."/>
            <person name="Birren B."/>
        </authorList>
    </citation>
    <scope>NUCLEOTIDE SEQUENCE [LARGE SCALE GENOMIC DNA]</scope>
    <source>
        <strain evidence="2 3">CBS 89968</strain>
    </source>
</reference>
<evidence type="ECO:0008006" key="4">
    <source>
        <dbReference type="Google" id="ProtNLM"/>
    </source>
</evidence>
<feature type="region of interest" description="Disordered" evidence="1">
    <location>
        <begin position="37"/>
        <end position="60"/>
    </location>
</feature>
<feature type="region of interest" description="Disordered" evidence="1">
    <location>
        <begin position="75"/>
        <end position="114"/>
    </location>
</feature>
<protein>
    <recommendedName>
        <fullName evidence="4">Pentatricopeptide repeat domain-containing protein</fullName>
    </recommendedName>
</protein>
<name>A0A0D2BCF2_9EURO</name>
<evidence type="ECO:0000313" key="2">
    <source>
        <dbReference type="EMBL" id="KIW16658.1"/>
    </source>
</evidence>
<feature type="compositionally biased region" description="Basic and acidic residues" evidence="1">
    <location>
        <begin position="88"/>
        <end position="101"/>
    </location>
</feature>
<dbReference type="GeneID" id="27330929"/>
<dbReference type="HOGENOM" id="CLU_018147_1_0_1"/>
<gene>
    <name evidence="2" type="ORF">PV08_03846</name>
</gene>
<dbReference type="Proteomes" id="UP000053328">
    <property type="component" value="Unassembled WGS sequence"/>
</dbReference>